<evidence type="ECO:0000313" key="1">
    <source>
        <dbReference type="EMBL" id="PWJ31531.1"/>
    </source>
</evidence>
<proteinExistence type="predicted"/>
<dbReference type="Proteomes" id="UP000245535">
    <property type="component" value="Unassembled WGS sequence"/>
</dbReference>
<comment type="caution">
    <text evidence="1">The sequence shown here is derived from an EMBL/GenBank/DDBJ whole genome shotgun (WGS) entry which is preliminary data.</text>
</comment>
<feature type="non-terminal residue" evidence="1">
    <location>
        <position position="1"/>
    </location>
</feature>
<reference evidence="1 2" key="1">
    <citation type="submission" date="2018-03" db="EMBL/GenBank/DDBJ databases">
        <title>Genomic Encyclopedia of Archaeal and Bacterial Type Strains, Phase II (KMG-II): from individual species to whole genera.</title>
        <authorList>
            <person name="Goeker M."/>
        </authorList>
    </citation>
    <scope>NUCLEOTIDE SEQUENCE [LARGE SCALE GENOMIC DNA]</scope>
    <source>
        <strain evidence="1 2">DSM 28229</strain>
    </source>
</reference>
<dbReference type="AlphaFoldDB" id="A0A315YV41"/>
<gene>
    <name evidence="1" type="ORF">BC781_1241</name>
</gene>
<evidence type="ECO:0000313" key="2">
    <source>
        <dbReference type="Proteomes" id="UP000245535"/>
    </source>
</evidence>
<organism evidence="1 2">
    <name type="scientific">Sediminitomix flava</name>
    <dbReference type="NCBI Taxonomy" id="379075"/>
    <lineage>
        <taxon>Bacteria</taxon>
        <taxon>Pseudomonadati</taxon>
        <taxon>Bacteroidota</taxon>
        <taxon>Cytophagia</taxon>
        <taxon>Cytophagales</taxon>
        <taxon>Flammeovirgaceae</taxon>
        <taxon>Sediminitomix</taxon>
    </lineage>
</organism>
<dbReference type="EMBL" id="QGDO01000024">
    <property type="protein sequence ID" value="PWJ31531.1"/>
    <property type="molecule type" value="Genomic_DNA"/>
</dbReference>
<protein>
    <submittedName>
        <fullName evidence="1">Uncharacterized protein</fullName>
    </submittedName>
</protein>
<name>A0A315YV41_SEDFL</name>
<accession>A0A315YV41</accession>
<keyword evidence="2" id="KW-1185">Reference proteome</keyword>
<sequence length="24" mass="2796">ELADVKASKFDPKDKYDLIIGWPF</sequence>